<reference evidence="2 3" key="1">
    <citation type="submission" date="2016-11" db="EMBL/GenBank/DDBJ databases">
        <authorList>
            <person name="Varghese N."/>
            <person name="Submissions S."/>
        </authorList>
    </citation>
    <scope>NUCLEOTIDE SEQUENCE [LARGE SCALE GENOMIC DNA]</scope>
    <source>
        <strain evidence="2 3">PA</strain>
    </source>
</reference>
<proteinExistence type="predicted"/>
<feature type="transmembrane region" description="Helical" evidence="1">
    <location>
        <begin position="415"/>
        <end position="437"/>
    </location>
</feature>
<feature type="transmembrane region" description="Helical" evidence="1">
    <location>
        <begin position="331"/>
        <end position="351"/>
    </location>
</feature>
<protein>
    <submittedName>
        <fullName evidence="2">ABC-2 type transport system permease protein</fullName>
    </submittedName>
</protein>
<keyword evidence="1" id="KW-0472">Membrane</keyword>
<evidence type="ECO:0000313" key="2">
    <source>
        <dbReference type="EMBL" id="SHI74495.1"/>
    </source>
</evidence>
<feature type="transmembrane region" description="Helical" evidence="1">
    <location>
        <begin position="175"/>
        <end position="197"/>
    </location>
</feature>
<organism evidence="2 3">
    <name type="scientific">Actinomyces denticolens</name>
    <dbReference type="NCBI Taxonomy" id="52767"/>
    <lineage>
        <taxon>Bacteria</taxon>
        <taxon>Bacillati</taxon>
        <taxon>Actinomycetota</taxon>
        <taxon>Actinomycetes</taxon>
        <taxon>Actinomycetales</taxon>
        <taxon>Actinomycetaceae</taxon>
        <taxon>Actinomyces</taxon>
    </lineage>
</organism>
<dbReference type="EMBL" id="FQYL01000004">
    <property type="protein sequence ID" value="SHI74495.1"/>
    <property type="molecule type" value="Genomic_DNA"/>
</dbReference>
<gene>
    <name evidence="2" type="ORF">SAMN05216246_104180</name>
</gene>
<feature type="transmembrane region" description="Helical" evidence="1">
    <location>
        <begin position="235"/>
        <end position="256"/>
    </location>
</feature>
<name>A0ABY1I882_9ACTO</name>
<keyword evidence="1" id="KW-0812">Transmembrane</keyword>
<feature type="transmembrane region" description="Helical" evidence="1">
    <location>
        <begin position="457"/>
        <end position="476"/>
    </location>
</feature>
<feature type="transmembrane region" description="Helical" evidence="1">
    <location>
        <begin position="101"/>
        <end position="131"/>
    </location>
</feature>
<dbReference type="RefSeq" id="WP_073452309.1">
    <property type="nucleotide sequence ID" value="NZ_FQYL01000004.1"/>
</dbReference>
<keyword evidence="1" id="KW-1133">Transmembrane helix</keyword>
<comment type="caution">
    <text evidence="2">The sequence shown here is derived from an EMBL/GenBank/DDBJ whole genome shotgun (WGS) entry which is preliminary data.</text>
</comment>
<feature type="transmembrane region" description="Helical" evidence="1">
    <location>
        <begin position="363"/>
        <end position="384"/>
    </location>
</feature>
<feature type="transmembrane region" description="Helical" evidence="1">
    <location>
        <begin position="523"/>
        <end position="546"/>
    </location>
</feature>
<accession>A0ABY1I882</accession>
<sequence length="572" mass="58349">MAATLIRLRWRLTLNAVTRSAWTTIAAVLGALWALTALSWVIPGAVLLAAGMGTDDAALVLGVIGALVVLGWMLIPLLVAGVDSTLDPRAMAVWITPSRRLAIGLAAAGALGLPGIITGGVLLMPVITWLVAGEWPAALLAALMAPVALATCVLLSRVLAIGLGVPTTRRGRDTAGVIAVVLVMGGVLLLNAVNALADRAQGISLDGLRTIARALGASPLGWALAAPGAMAQGRVGIALVQALGAVVLAALLVPLWERVMARVMTGPARSTGRAGAYAPRAPRGGALDSGAAARAAVDALTWHRRLARIMPSPAAAVAARCLRYWRADPRYLAQLVSLVVLPVAMVAAGRIHGAAAASNSGRAASFGIFPMIVTALLVALIAGWSLHDDLAYDSTALWSHISAGLSGRDDRLGRLAAALLWQVPVLTGTLGVLALWAGRWEAVPPLLGAMASLHGAALAWSCAASVVIVYEVNAPGESPLKSRTSGTILIAALEQTAGLLVVVLCSAPVWGAMIAVASAGAWAWGWAVLLAGVAWGCACAAGGVVVGGRLLDRREAAVLATISSWPGHMEVR</sequence>
<evidence type="ECO:0000313" key="3">
    <source>
        <dbReference type="Proteomes" id="UP000184390"/>
    </source>
</evidence>
<feature type="transmembrane region" description="Helical" evidence="1">
    <location>
        <begin position="21"/>
        <end position="51"/>
    </location>
</feature>
<dbReference type="Proteomes" id="UP000184390">
    <property type="component" value="Unassembled WGS sequence"/>
</dbReference>
<feature type="transmembrane region" description="Helical" evidence="1">
    <location>
        <begin position="497"/>
        <end position="517"/>
    </location>
</feature>
<feature type="transmembrane region" description="Helical" evidence="1">
    <location>
        <begin position="137"/>
        <end position="163"/>
    </location>
</feature>
<evidence type="ECO:0000256" key="1">
    <source>
        <dbReference type="SAM" id="Phobius"/>
    </source>
</evidence>
<keyword evidence="3" id="KW-1185">Reference proteome</keyword>
<feature type="transmembrane region" description="Helical" evidence="1">
    <location>
        <begin position="57"/>
        <end position="80"/>
    </location>
</feature>